<dbReference type="InterPro" id="IPR016039">
    <property type="entry name" value="Thiolase-like"/>
</dbReference>
<reference evidence="11 12" key="1">
    <citation type="submission" date="2013-09" db="EMBL/GenBank/DDBJ databases">
        <title>Corchorus capsularis genome sequencing.</title>
        <authorList>
            <person name="Alam M."/>
            <person name="Haque M.S."/>
            <person name="Islam M.S."/>
            <person name="Emdad E.M."/>
            <person name="Islam M.M."/>
            <person name="Ahmed B."/>
            <person name="Halim A."/>
            <person name="Hossen Q.M.M."/>
            <person name="Hossain M.Z."/>
            <person name="Ahmed R."/>
            <person name="Khan M.M."/>
            <person name="Islam R."/>
            <person name="Rashid M.M."/>
            <person name="Khan S.A."/>
            <person name="Rahman M.S."/>
            <person name="Alam M."/>
        </authorList>
    </citation>
    <scope>NUCLEOTIDE SEQUENCE [LARGE SCALE GENOMIC DNA]</scope>
    <source>
        <strain evidence="12">cv. CVL-1</strain>
        <tissue evidence="11">Whole seedling</tissue>
    </source>
</reference>
<dbReference type="Pfam" id="PF02797">
    <property type="entry name" value="Chal_sti_synt_C"/>
    <property type="match status" value="1"/>
</dbReference>
<dbReference type="FunFam" id="3.40.47.10:FF:000025">
    <property type="entry name" value="Chalcone synthase 2"/>
    <property type="match status" value="1"/>
</dbReference>
<dbReference type="CDD" id="cd10017">
    <property type="entry name" value="B3_DNA"/>
    <property type="match status" value="1"/>
</dbReference>
<proteinExistence type="inferred from homology"/>
<dbReference type="InterPro" id="IPR003340">
    <property type="entry name" value="B3_DNA-bd"/>
</dbReference>
<dbReference type="SUPFAM" id="SSF101936">
    <property type="entry name" value="DNA-binding pseudobarrel domain"/>
    <property type="match status" value="1"/>
</dbReference>
<comment type="subcellular location">
    <subcellularLocation>
        <location evidence="1">Nucleus</location>
    </subcellularLocation>
</comment>
<name>A0A1R3HGU4_COCAP</name>
<dbReference type="EMBL" id="AWWV01011994">
    <property type="protein sequence ID" value="OMO69550.1"/>
    <property type="molecule type" value="Genomic_DNA"/>
</dbReference>
<dbReference type="AlphaFoldDB" id="A0A1R3HGU4"/>
<feature type="domain" description="TF-B3" evidence="10">
    <location>
        <begin position="466"/>
        <end position="557"/>
    </location>
</feature>
<evidence type="ECO:0000313" key="11">
    <source>
        <dbReference type="EMBL" id="OMO69550.1"/>
    </source>
</evidence>
<keyword evidence="12" id="KW-1185">Reference proteome</keyword>
<dbReference type="Pfam" id="PF00195">
    <property type="entry name" value="Chal_sti_synt_N"/>
    <property type="match status" value="1"/>
</dbReference>
<dbReference type="InterPro" id="IPR015300">
    <property type="entry name" value="DNA-bd_pseudobarrel_sf"/>
</dbReference>
<dbReference type="SUPFAM" id="SSF53901">
    <property type="entry name" value="Thiolase-like"/>
    <property type="match status" value="2"/>
</dbReference>
<dbReference type="PROSITE" id="PS50863">
    <property type="entry name" value="B3"/>
    <property type="match status" value="1"/>
</dbReference>
<dbReference type="Gene3D" id="2.40.330.10">
    <property type="entry name" value="DNA-binding pseudobarrel domain"/>
    <property type="match status" value="1"/>
</dbReference>
<dbReference type="GO" id="GO:0005783">
    <property type="term" value="C:endoplasmic reticulum"/>
    <property type="evidence" value="ECO:0007669"/>
    <property type="project" value="UniProtKB-ARBA"/>
</dbReference>
<comment type="similarity">
    <text evidence="2 8">Belongs to the thiolase-like superfamily. Chalcone/stilbene synthases family.</text>
</comment>
<evidence type="ECO:0000256" key="8">
    <source>
        <dbReference type="RuleBase" id="RU003633"/>
    </source>
</evidence>
<evidence type="ECO:0000256" key="5">
    <source>
        <dbReference type="ARBA" id="ARBA00023125"/>
    </source>
</evidence>
<sequence>MSTKHQLKRAPTPGKATVLAIGKAFPRQLLHQECLVEGYIRDTKCEDASIKEKLERLCKTTTVKTRYTVMSKEILDKYPELATEGSSTIKQRLEIANPAVVEMAVEASQACIKEWGRAATDITHIIYVSSSEIRLPGGDLYLASQLGLKNDVNRVMLYFLGCYGGVTGLRVAKDIAENNPGSRVLLTTSETTILGFRPPNKARPYDLVGAALFGDGAAAVIIGTDPITCSESPFMELNYAVQQFLPGTQNVIDGHLSEEGINFKLGRDLPQKIEDNIEEFCRKLVSKANLTEFNDLFWAVHPGGPAILNRLENTLKLNNGKLECSRRALMDYGNVSSNTIFYVMEYMKEELKRQGSEEWGLALAFGPGITFEGQKMISVKVDPSSYYRTTAKRGRPPKCNLIRKKPSALDKMTLNQIVSHSKEKAKCKKLKRATVDELYENDDVKHAVMERAKEIQANLSSTFPSFIKCMLPSHVAGGFWLGLAKEFCFKHLPEEDKMLVLEDEEGKKYETKYLVDKVGLSGGWRGFSIAHNLVEGDVCVFHLVKPTKFKVYIVRKKGSEEVDVALGLLKLEASIQEMDCGKSSLSLVAISFLCQLYNFIKNLVQNPPYYGFSMFAETIDKSLENMVCIETTAKSLEEVHPLEIFPENDEKNDPTHSGSNLEPIACHSENDSEELGSEVLDGIRLCDSIIDFKDVTSFEDFNIIVNGLIINSELSKHLQVKYYDLCCSQKSYLHDHLLEGLNCRLVCGIISETINIADAIRAAKLTTPQRNFETWNSTLKSFQGLGMNVGFLSARLEQLMNLSLKSKRYQEARDEQANVQEEKMKLEAKLQEVTEALTRLDGEIRSLEKENADRVEILFREAANAPW</sequence>
<dbReference type="InterPro" id="IPR011141">
    <property type="entry name" value="Polyketide_synthase_type-III"/>
</dbReference>
<keyword evidence="3 8" id="KW-0808">Transferase</keyword>
<dbReference type="InterPro" id="IPR012328">
    <property type="entry name" value="Chalcone/stilbene_synt_C"/>
</dbReference>
<dbReference type="FunFam" id="3.40.47.10:FF:000014">
    <property type="entry name" value="Chalcone synthase 1"/>
    <property type="match status" value="1"/>
</dbReference>
<dbReference type="OrthoDB" id="1909330at2759"/>
<feature type="coiled-coil region" evidence="9">
    <location>
        <begin position="802"/>
        <end position="850"/>
    </location>
</feature>
<keyword evidence="6" id="KW-0804">Transcription</keyword>
<keyword evidence="5" id="KW-0238">DNA-binding</keyword>
<dbReference type="GO" id="GO:0005634">
    <property type="term" value="C:nucleus"/>
    <property type="evidence" value="ECO:0007669"/>
    <property type="project" value="UniProtKB-SubCell"/>
</dbReference>
<gene>
    <name evidence="11" type="ORF">CCACVL1_19433</name>
</gene>
<dbReference type="Pfam" id="PF02362">
    <property type="entry name" value="B3"/>
    <property type="match status" value="1"/>
</dbReference>
<keyword evidence="7" id="KW-0539">Nucleus</keyword>
<dbReference type="STRING" id="210143.A0A1R3HGU4"/>
<dbReference type="GO" id="GO:0016747">
    <property type="term" value="F:acyltransferase activity, transferring groups other than amino-acyl groups"/>
    <property type="evidence" value="ECO:0007669"/>
    <property type="project" value="InterPro"/>
</dbReference>
<dbReference type="InterPro" id="IPR001099">
    <property type="entry name" value="Chalcone/stilbene_synt_N"/>
</dbReference>
<dbReference type="GO" id="GO:0030639">
    <property type="term" value="P:polyketide biosynthetic process"/>
    <property type="evidence" value="ECO:0007669"/>
    <property type="project" value="TreeGrafter"/>
</dbReference>
<dbReference type="GO" id="GO:0003677">
    <property type="term" value="F:DNA binding"/>
    <property type="evidence" value="ECO:0007669"/>
    <property type="project" value="UniProtKB-KW"/>
</dbReference>
<dbReference type="PANTHER" id="PTHR11877">
    <property type="entry name" value="HYDROXYMETHYLGLUTARYL-COA SYNTHASE"/>
    <property type="match status" value="1"/>
</dbReference>
<organism evidence="11 12">
    <name type="scientific">Corchorus capsularis</name>
    <name type="common">Jute</name>
    <dbReference type="NCBI Taxonomy" id="210143"/>
    <lineage>
        <taxon>Eukaryota</taxon>
        <taxon>Viridiplantae</taxon>
        <taxon>Streptophyta</taxon>
        <taxon>Embryophyta</taxon>
        <taxon>Tracheophyta</taxon>
        <taxon>Spermatophyta</taxon>
        <taxon>Magnoliopsida</taxon>
        <taxon>eudicotyledons</taxon>
        <taxon>Gunneridae</taxon>
        <taxon>Pentapetalae</taxon>
        <taxon>rosids</taxon>
        <taxon>malvids</taxon>
        <taxon>Malvales</taxon>
        <taxon>Malvaceae</taxon>
        <taxon>Grewioideae</taxon>
        <taxon>Apeibeae</taxon>
        <taxon>Corchorus</taxon>
    </lineage>
</organism>
<dbReference type="CDD" id="cd00831">
    <property type="entry name" value="CHS_like"/>
    <property type="match status" value="1"/>
</dbReference>
<evidence type="ECO:0000256" key="6">
    <source>
        <dbReference type="ARBA" id="ARBA00023163"/>
    </source>
</evidence>
<evidence type="ECO:0000313" key="12">
    <source>
        <dbReference type="Proteomes" id="UP000188268"/>
    </source>
</evidence>
<evidence type="ECO:0000256" key="1">
    <source>
        <dbReference type="ARBA" id="ARBA00004123"/>
    </source>
</evidence>
<evidence type="ECO:0000256" key="2">
    <source>
        <dbReference type="ARBA" id="ARBA00005531"/>
    </source>
</evidence>
<keyword evidence="9" id="KW-0175">Coiled coil</keyword>
<dbReference type="SMART" id="SM01019">
    <property type="entry name" value="B3"/>
    <property type="match status" value="1"/>
</dbReference>
<comment type="caution">
    <text evidence="11">The sequence shown here is derived from an EMBL/GenBank/DDBJ whole genome shotgun (WGS) entry which is preliminary data.</text>
</comment>
<accession>A0A1R3HGU4</accession>
<dbReference type="Proteomes" id="UP000188268">
    <property type="component" value="Unassembled WGS sequence"/>
</dbReference>
<keyword evidence="8" id="KW-0012">Acyltransferase</keyword>
<dbReference type="PANTHER" id="PTHR11877:SF46">
    <property type="entry name" value="TYPE III POLYKETIDE SYNTHASE A"/>
    <property type="match status" value="1"/>
</dbReference>
<dbReference type="Gramene" id="OMO69550">
    <property type="protein sequence ID" value="OMO69550"/>
    <property type="gene ID" value="CCACVL1_19433"/>
</dbReference>
<protein>
    <recommendedName>
        <fullName evidence="10">TF-B3 domain-containing protein</fullName>
    </recommendedName>
</protein>
<evidence type="ECO:0000256" key="3">
    <source>
        <dbReference type="ARBA" id="ARBA00022679"/>
    </source>
</evidence>
<evidence type="ECO:0000256" key="7">
    <source>
        <dbReference type="ARBA" id="ARBA00023242"/>
    </source>
</evidence>
<evidence type="ECO:0000256" key="4">
    <source>
        <dbReference type="ARBA" id="ARBA00023015"/>
    </source>
</evidence>
<evidence type="ECO:0000256" key="9">
    <source>
        <dbReference type="SAM" id="Coils"/>
    </source>
</evidence>
<dbReference type="Gene3D" id="3.40.47.10">
    <property type="match status" value="2"/>
</dbReference>
<keyword evidence="4" id="KW-0805">Transcription regulation</keyword>
<evidence type="ECO:0000259" key="10">
    <source>
        <dbReference type="PROSITE" id="PS50863"/>
    </source>
</evidence>